<sequence length="131" mass="14469">MNIKYDFSTAPALGPRRLVACTSSQAPHSPSPLRLFGRLRRPASAAPATFVCLLLTTRSRRAPSRFRLSIYTLGRCLEGLGGKDFYIDFYFHCGGLPPPDPPEQGRAPAPPDVEITKNSRENIHVTTKETE</sequence>
<feature type="region of interest" description="Disordered" evidence="1">
    <location>
        <begin position="98"/>
        <end position="131"/>
    </location>
</feature>
<dbReference type="Proteomes" id="UP000823941">
    <property type="component" value="Chromosome 9"/>
</dbReference>
<dbReference type="EMBL" id="JAHIBW010000009">
    <property type="protein sequence ID" value="KAG7308148.1"/>
    <property type="molecule type" value="Genomic_DNA"/>
</dbReference>
<name>A0ABQ7QSW0_PLUXY</name>
<reference evidence="2 3" key="1">
    <citation type="submission" date="2021-06" db="EMBL/GenBank/DDBJ databases">
        <title>A haploid diamondback moth (Plutella xylostella L.) genome assembly resolves 31 chromosomes and identifies a diamide resistance mutation.</title>
        <authorList>
            <person name="Ward C.M."/>
            <person name="Perry K.D."/>
            <person name="Baker G."/>
            <person name="Powis K."/>
            <person name="Heckel D.G."/>
            <person name="Baxter S.W."/>
        </authorList>
    </citation>
    <scope>NUCLEOTIDE SEQUENCE [LARGE SCALE GENOMIC DNA]</scope>
    <source>
        <strain evidence="2 3">LV</strain>
        <tissue evidence="2">Single pupa</tissue>
    </source>
</reference>
<evidence type="ECO:0000313" key="2">
    <source>
        <dbReference type="EMBL" id="KAG7308148.1"/>
    </source>
</evidence>
<proteinExistence type="predicted"/>
<evidence type="ECO:0000256" key="1">
    <source>
        <dbReference type="SAM" id="MobiDB-lite"/>
    </source>
</evidence>
<protein>
    <submittedName>
        <fullName evidence="2">Uncharacterized protein</fullName>
    </submittedName>
</protein>
<comment type="caution">
    <text evidence="2">The sequence shown here is derived from an EMBL/GenBank/DDBJ whole genome shotgun (WGS) entry which is preliminary data.</text>
</comment>
<feature type="compositionally biased region" description="Basic and acidic residues" evidence="1">
    <location>
        <begin position="114"/>
        <end position="131"/>
    </location>
</feature>
<keyword evidence="3" id="KW-1185">Reference proteome</keyword>
<organism evidence="2 3">
    <name type="scientific">Plutella xylostella</name>
    <name type="common">Diamondback moth</name>
    <name type="synonym">Plutella maculipennis</name>
    <dbReference type="NCBI Taxonomy" id="51655"/>
    <lineage>
        <taxon>Eukaryota</taxon>
        <taxon>Metazoa</taxon>
        <taxon>Ecdysozoa</taxon>
        <taxon>Arthropoda</taxon>
        <taxon>Hexapoda</taxon>
        <taxon>Insecta</taxon>
        <taxon>Pterygota</taxon>
        <taxon>Neoptera</taxon>
        <taxon>Endopterygota</taxon>
        <taxon>Lepidoptera</taxon>
        <taxon>Glossata</taxon>
        <taxon>Ditrysia</taxon>
        <taxon>Yponomeutoidea</taxon>
        <taxon>Plutellidae</taxon>
        <taxon>Plutella</taxon>
    </lineage>
</organism>
<accession>A0ABQ7QSW0</accession>
<evidence type="ECO:0000313" key="3">
    <source>
        <dbReference type="Proteomes" id="UP000823941"/>
    </source>
</evidence>
<gene>
    <name evidence="2" type="ORF">JYU34_006809</name>
</gene>